<proteinExistence type="predicted"/>
<evidence type="ECO:0000313" key="3">
    <source>
        <dbReference type="Proteomes" id="UP000518188"/>
    </source>
</evidence>
<evidence type="ECO:0000256" key="1">
    <source>
        <dbReference type="SAM" id="MobiDB-lite"/>
    </source>
</evidence>
<comment type="caution">
    <text evidence="2">The sequence shown here is derived from an EMBL/GenBank/DDBJ whole genome shotgun (WGS) entry which is preliminary data.</text>
</comment>
<evidence type="ECO:0000313" key="2">
    <source>
        <dbReference type="EMBL" id="NKZ11123.1"/>
    </source>
</evidence>
<protein>
    <submittedName>
        <fullName evidence="2">Uncharacterized protein</fullName>
    </submittedName>
</protein>
<dbReference type="EMBL" id="JAAXPJ010000003">
    <property type="protein sequence ID" value="NKZ11123.1"/>
    <property type="molecule type" value="Genomic_DNA"/>
</dbReference>
<reference evidence="2 3" key="1">
    <citation type="submission" date="2020-04" db="EMBL/GenBank/DDBJ databases">
        <title>MicrobeNet Type strains.</title>
        <authorList>
            <person name="Nicholson A.C."/>
        </authorList>
    </citation>
    <scope>NUCLEOTIDE SEQUENCE [LARGE SCALE GENOMIC DNA]</scope>
    <source>
        <strain evidence="2 3">ATCC 700731</strain>
    </source>
</reference>
<sequence length="120" mass="12939">MFDTPVGQRTGDWLAVPGNSKDPGDGVVRLVTGQQDARVFLVKDATTSTKLELQGSFDDGDENVLIVIADEESPRFTRSPKPRFGRDGKIGPGRFSVASSISDTDSVDDLYEAFRLAGGF</sequence>
<feature type="region of interest" description="Disordered" evidence="1">
    <location>
        <begin position="1"/>
        <end position="22"/>
    </location>
</feature>
<dbReference type="AlphaFoldDB" id="A0A7X6RVB4"/>
<accession>A0A7X6RVB4</accession>
<gene>
    <name evidence="2" type="ORF">HGA11_09055</name>
</gene>
<organism evidence="2 3">
    <name type="scientific">Mycolicibacterium septicum DSM 44393</name>
    <dbReference type="NCBI Taxonomy" id="1341646"/>
    <lineage>
        <taxon>Bacteria</taxon>
        <taxon>Bacillati</taxon>
        <taxon>Actinomycetota</taxon>
        <taxon>Actinomycetes</taxon>
        <taxon>Mycobacteriales</taxon>
        <taxon>Mycobacteriaceae</taxon>
        <taxon>Mycolicibacterium</taxon>
    </lineage>
</organism>
<name>A0A7X6RVB4_9MYCO</name>
<dbReference type="RefSeq" id="WP_168441642.1">
    <property type="nucleotide sequence ID" value="NZ_JAAXPJ010000003.1"/>
</dbReference>
<dbReference type="Proteomes" id="UP000518188">
    <property type="component" value="Unassembled WGS sequence"/>
</dbReference>